<evidence type="ECO:0000256" key="1">
    <source>
        <dbReference type="ARBA" id="ARBA00022598"/>
    </source>
</evidence>
<dbReference type="GO" id="GO:0005524">
    <property type="term" value="F:ATP binding"/>
    <property type="evidence" value="ECO:0007669"/>
    <property type="project" value="UniProtKB-KW"/>
</dbReference>
<keyword evidence="1" id="KW-0436">Ligase</keyword>
<dbReference type="InterPro" id="IPR012310">
    <property type="entry name" value="DNA_ligase_ATP-dep_cent"/>
</dbReference>
<proteinExistence type="predicted"/>
<evidence type="ECO:0000256" key="3">
    <source>
        <dbReference type="ARBA" id="ARBA00022840"/>
    </source>
</evidence>
<reference evidence="6" key="1">
    <citation type="submission" date="2016-04" db="EMBL/GenBank/DDBJ databases">
        <authorList>
            <person name="Nguyen H.D."/>
            <person name="Samba Siva P."/>
            <person name="Cullis J."/>
            <person name="Levesque C.A."/>
            <person name="Hambleton S."/>
        </authorList>
    </citation>
    <scope>NUCLEOTIDE SEQUENCE</scope>
    <source>
        <strain evidence="6">DAOMC 236416</strain>
    </source>
</reference>
<keyword evidence="2" id="KW-0547">Nucleotide-binding</keyword>
<evidence type="ECO:0000313" key="7">
    <source>
        <dbReference type="Proteomes" id="UP000077521"/>
    </source>
</evidence>
<keyword evidence="3" id="KW-0067">ATP-binding</keyword>
<sequence>MACEAGPSSAAAVAGSSKLGGRQGEEGSTRASCAAKGKEKAKEERQPVPFEYFISLLRCIAAINHVEWPYRSDNPSDDRKYRKWLGRQEAKPGKSSSKERLAIRKEAVREATRDWIQKLPAGQGPGPQACLPGTTEAVFRLLFPEEDVRRRFRIKESTMIKHLSRAVNDDQATAALQAWNKSTAARKLTTGSGCLAIEFIHQLERLGHEDSNPVSSDGEGASKQLGTAEEVWGPLTLQQVDILLDELAAGCSFTDEAIRACWDISDETEVKEDQKFSKRGNETGPKPSRQRKQTKVHDPNRAGKPRSLCHAAKEGSTLLSRLAPSFQVPSDRPSRTARRKARPQNQILDYLLGPAVLLQSRAFLIQIILKDLDPMLYPLPRKEATSKVLDADVVLSEHNTRSVYKLTPYTAMCLWHPAMPDLWRVRYGSSFEAIGREIERLWWSSSEPGRPLLLGQDTPMILASEPALPEIFTFVQMPKSLKAASCVEAAAIFDHAGVVWAEQKYDGERYQVHVKFSDTDEQPELRIFSKSQRDSTLDRAQTHGIVLAALGRDPNLARHPFNSQLLRSDTGVQLPRRRVSHSVILEAEMVAFDADGELAEFHKIAKIKDRAGMPNKEKEDITERQQNLDRRSASGPVLSMERRFCNKLKSAQLKRQAREQRDKARQEQHKRPALASDTSESESDQSEDEAGGSFTSLPDVSQISDLTVNGSFHLGLVFFDVLHIDGESLIAKSYDYRRTVLESIIKPIPSFVVLAERTRLDFGPLSHAQERRRMVLKEYEGKAAAQQLQSVLKDDKYWKEGMKALIGAFARSHARREEGLMLKAADGPYIGGLPSSDLFTSNPYVQPWLRDSALLCQDDPTEGYQHRGAWVKLKADYIDGLGDSVDMAVVGAGWSMKRARELRVGTDGFTTFFLAARLPDADGKARLRCWSQAEYGINRTELVKIISSVQNNELKTVEFNSKNLQNLPYHLELAQSGCQPTVLFPEPMIAEVMGGGFAKNAGDDFYMLRWPRIKKFFSGPDRTWHDAIDFDEMQRSAIKAARKLESEAEMQAAFEARASKLTDHKHLEWVREEIKVGKGPLSWKDGCRKKDGKDDSPSAKKKRKVIRFADEEPAMAVTIPKQVLTEARQSGSSVPPHAQHLISDDSLAGALDREKQEEQRRIASGLGKKIRALQHRGVVRQLPQTPEDAAGPASRGKAVEIVETGPSRPPSPPTSSPMRSGTLVAAFDRFSAPSVIWDLGVPQPLSSPIMGPVEEDLPVPVITPPSSGQPAAAPKQEDALIAPSTSNVVPPSPPTRSASNPQIDPVAPKPRTCASSPRLLDAAIYFHCNVPKESVDLLSGMLLKNLLVHSMEALVDSLIPVQASAQRGGHSGVPGQPRLTRSRSFQMLSGTTVEERQRCGIVIMDASDQEARRHMHEEIRQRVRLFKRRLAPSLSAPSGLSIQGSSKSTTANQADSELRRCLSATNASLARDPIILIDIKAVDRLVYEQWDCVEKCSAQGPAAAAGDCECCPHIDFVLMALGEQDLLRMPNRTMPAARVSDRCWAATPNR</sequence>
<keyword evidence="7" id="KW-1185">Reference proteome</keyword>
<dbReference type="Gene3D" id="2.40.50.140">
    <property type="entry name" value="Nucleic acid-binding proteins"/>
    <property type="match status" value="1"/>
</dbReference>
<accession>A0A177TL45</accession>
<dbReference type="Gene3D" id="1.10.3260.10">
    <property type="entry name" value="DNA ligase, ATP-dependent, N-terminal domain"/>
    <property type="match status" value="1"/>
</dbReference>
<dbReference type="GO" id="GO:0006281">
    <property type="term" value="P:DNA repair"/>
    <property type="evidence" value="ECO:0007669"/>
    <property type="project" value="InterPro"/>
</dbReference>
<feature type="region of interest" description="Disordered" evidence="4">
    <location>
        <begin position="651"/>
        <end position="696"/>
    </location>
</feature>
<dbReference type="GO" id="GO:1903461">
    <property type="term" value="P:Okazaki fragment processing involved in mitotic DNA replication"/>
    <property type="evidence" value="ECO:0007669"/>
    <property type="project" value="TreeGrafter"/>
</dbReference>
<dbReference type="Pfam" id="PF01068">
    <property type="entry name" value="DNA_ligase_A_M"/>
    <property type="match status" value="1"/>
</dbReference>
<dbReference type="SUPFAM" id="SSF56091">
    <property type="entry name" value="DNA ligase/mRNA capping enzyme, catalytic domain"/>
    <property type="match status" value="1"/>
</dbReference>
<dbReference type="Proteomes" id="UP000077521">
    <property type="component" value="Unassembled WGS sequence"/>
</dbReference>
<dbReference type="InterPro" id="IPR036599">
    <property type="entry name" value="DNA_ligase_N_sf"/>
</dbReference>
<feature type="region of interest" description="Disordered" evidence="4">
    <location>
        <begin position="1"/>
        <end position="41"/>
    </location>
</feature>
<feature type="compositionally biased region" description="Basic and acidic residues" evidence="4">
    <location>
        <begin position="656"/>
        <end position="670"/>
    </location>
</feature>
<feature type="compositionally biased region" description="Polar residues" evidence="4">
    <location>
        <begin position="1442"/>
        <end position="1454"/>
    </location>
</feature>
<feature type="region of interest" description="Disordered" evidence="4">
    <location>
        <begin position="1435"/>
        <end position="1454"/>
    </location>
</feature>
<dbReference type="GO" id="GO:0005739">
    <property type="term" value="C:mitochondrion"/>
    <property type="evidence" value="ECO:0007669"/>
    <property type="project" value="TreeGrafter"/>
</dbReference>
<comment type="caution">
    <text evidence="6">The sequence shown here is derived from an EMBL/GenBank/DDBJ whole genome shotgun (WGS) entry which is preliminary data.</text>
</comment>
<feature type="region of interest" description="Disordered" evidence="4">
    <location>
        <begin position="1283"/>
        <end position="1311"/>
    </location>
</feature>
<evidence type="ECO:0000313" key="6">
    <source>
        <dbReference type="EMBL" id="KAE8251144.1"/>
    </source>
</evidence>
<feature type="domain" description="ATP-dependent DNA ligase family profile" evidence="5">
    <location>
        <begin position="716"/>
        <end position="895"/>
    </location>
</feature>
<dbReference type="InterPro" id="IPR050191">
    <property type="entry name" value="ATP-dep_DNA_ligase"/>
</dbReference>
<organism evidence="6 7">
    <name type="scientific">Tilletia indica</name>
    <dbReference type="NCBI Taxonomy" id="43049"/>
    <lineage>
        <taxon>Eukaryota</taxon>
        <taxon>Fungi</taxon>
        <taxon>Dikarya</taxon>
        <taxon>Basidiomycota</taxon>
        <taxon>Ustilaginomycotina</taxon>
        <taxon>Exobasidiomycetes</taxon>
        <taxon>Tilletiales</taxon>
        <taxon>Tilletiaceae</taxon>
        <taxon>Tilletia</taxon>
    </lineage>
</organism>
<dbReference type="PANTHER" id="PTHR45674:SF12">
    <property type="entry name" value="ATP DEPENDENT DNA LIGASE DOMAIN-CONTAINING PROTEIN"/>
    <property type="match status" value="1"/>
</dbReference>
<gene>
    <name evidence="6" type="ORF">A4X13_0g4137</name>
</gene>
<dbReference type="GO" id="GO:0003910">
    <property type="term" value="F:DNA ligase (ATP) activity"/>
    <property type="evidence" value="ECO:0007669"/>
    <property type="project" value="InterPro"/>
</dbReference>
<dbReference type="GO" id="GO:0006310">
    <property type="term" value="P:DNA recombination"/>
    <property type="evidence" value="ECO:0007669"/>
    <property type="project" value="InterPro"/>
</dbReference>
<dbReference type="EMBL" id="LWDF02000261">
    <property type="protein sequence ID" value="KAE8251144.1"/>
    <property type="molecule type" value="Genomic_DNA"/>
</dbReference>
<evidence type="ECO:0000259" key="5">
    <source>
        <dbReference type="PROSITE" id="PS50160"/>
    </source>
</evidence>
<feature type="compositionally biased region" description="Acidic residues" evidence="4">
    <location>
        <begin position="679"/>
        <end position="690"/>
    </location>
</feature>
<dbReference type="PANTHER" id="PTHR45674">
    <property type="entry name" value="DNA LIGASE 1/3 FAMILY MEMBER"/>
    <property type="match status" value="1"/>
</dbReference>
<feature type="region of interest" description="Disordered" evidence="4">
    <location>
        <begin position="613"/>
        <end position="636"/>
    </location>
</feature>
<dbReference type="InterPro" id="IPR012340">
    <property type="entry name" value="NA-bd_OB-fold"/>
</dbReference>
<feature type="region of interest" description="Disordered" evidence="4">
    <location>
        <begin position="71"/>
        <end position="99"/>
    </location>
</feature>
<reference evidence="6" key="2">
    <citation type="journal article" date="2019" name="IMA Fungus">
        <title>Genome sequencing and comparison of five Tilletia species to identify candidate genes for the detection of regulated species infecting wheat.</title>
        <authorList>
            <person name="Nguyen H.D.T."/>
            <person name="Sultana T."/>
            <person name="Kesanakurti P."/>
            <person name="Hambleton S."/>
        </authorList>
    </citation>
    <scope>NUCLEOTIDE SEQUENCE</scope>
    <source>
        <strain evidence="6">DAOMC 236416</strain>
    </source>
</reference>
<feature type="region of interest" description="Disordered" evidence="4">
    <location>
        <begin position="272"/>
        <end position="307"/>
    </location>
</feature>
<evidence type="ECO:0000256" key="2">
    <source>
        <dbReference type="ARBA" id="ARBA00022741"/>
    </source>
</evidence>
<evidence type="ECO:0000256" key="4">
    <source>
        <dbReference type="SAM" id="MobiDB-lite"/>
    </source>
</evidence>
<dbReference type="PROSITE" id="PS50160">
    <property type="entry name" value="DNA_LIGASE_A3"/>
    <property type="match status" value="1"/>
</dbReference>
<protein>
    <recommendedName>
        <fullName evidence="5">ATP-dependent DNA ligase family profile domain-containing protein</fullName>
    </recommendedName>
</protein>
<dbReference type="GO" id="GO:0003677">
    <property type="term" value="F:DNA binding"/>
    <property type="evidence" value="ECO:0007669"/>
    <property type="project" value="InterPro"/>
</dbReference>
<dbReference type="Gene3D" id="3.30.470.30">
    <property type="entry name" value="DNA ligase/mRNA capping enzyme"/>
    <property type="match status" value="2"/>
</dbReference>
<feature type="compositionally biased region" description="Basic and acidic residues" evidence="4">
    <location>
        <begin position="272"/>
        <end position="281"/>
    </location>
</feature>
<feature type="region of interest" description="Disordered" evidence="4">
    <location>
        <begin position="1177"/>
        <end position="1197"/>
    </location>
</feature>
<name>A0A177TL45_9BASI</name>
<feature type="compositionally biased region" description="Low complexity" evidence="4">
    <location>
        <begin position="1"/>
        <end position="20"/>
    </location>
</feature>
<dbReference type="GO" id="GO:0005634">
    <property type="term" value="C:nucleus"/>
    <property type="evidence" value="ECO:0007669"/>
    <property type="project" value="TreeGrafter"/>
</dbReference>
<feature type="compositionally biased region" description="Basic and acidic residues" evidence="4">
    <location>
        <begin position="613"/>
        <end position="632"/>
    </location>
</feature>